<sequence length="259" mass="28993">MRPPLADWPRPYYVAGGRNPVLLYVVYGWVDIDRPLSRSTYRSSGVPDGVDILACGPTAHPEVVTRFRAGRPWTQLTVADPDLAAIVAAQDFCLVIKGDIADPATLSYFRDVVGLLTFCLDNGGVAIYDPQIRKWWSPTEWRTRAFAVGHCAPRHHVVILISRDADGTEWIHTRGMRKFGRPDISVHQVRAQHRLAVLELVNRFIELLAFGGIVPDGQDIRMSALPAGMTCWRRGSNDDIDFDNEHIEIVWPDAKARTG</sequence>
<proteinExistence type="predicted"/>
<evidence type="ECO:0000313" key="2">
    <source>
        <dbReference type="Proteomes" id="UP001431010"/>
    </source>
</evidence>
<dbReference type="EMBL" id="CP088156">
    <property type="protein sequence ID" value="UFZ04610.1"/>
    <property type="molecule type" value="Genomic_DNA"/>
</dbReference>
<organism evidence="1 2">
    <name type="scientific">Bradyrhizobium ontarionense</name>
    <dbReference type="NCBI Taxonomy" id="2898149"/>
    <lineage>
        <taxon>Bacteria</taxon>
        <taxon>Pseudomonadati</taxon>
        <taxon>Pseudomonadota</taxon>
        <taxon>Alphaproteobacteria</taxon>
        <taxon>Hyphomicrobiales</taxon>
        <taxon>Nitrobacteraceae</taxon>
        <taxon>Bradyrhizobium</taxon>
    </lineage>
</organism>
<evidence type="ECO:0000313" key="1">
    <source>
        <dbReference type="EMBL" id="UFZ04610.1"/>
    </source>
</evidence>
<gene>
    <name evidence="1" type="ORF">LQG66_36435</name>
</gene>
<reference evidence="1" key="1">
    <citation type="journal article" date="2024" name="Antonie Van Leeuwenhoek">
        <title>Bradyrhizobium ontarionense sp. nov., a novel bacterial symbiont isolated from Aeschynomene indica (Indian jointvetch), harbours photosynthesis, nitrogen fixation and nitrous oxide (N2O) reductase genes.</title>
        <authorList>
            <person name="Bromfield E.S.P."/>
            <person name="Cloutier S."/>
        </authorList>
    </citation>
    <scope>NUCLEOTIDE SEQUENCE</scope>
    <source>
        <strain evidence="1">A19</strain>
    </source>
</reference>
<keyword evidence="2" id="KW-1185">Reference proteome</keyword>
<accession>A0ABY3RB53</accession>
<name>A0ABY3RB53_9BRAD</name>
<protein>
    <submittedName>
        <fullName evidence="1">Uncharacterized protein</fullName>
    </submittedName>
</protein>
<dbReference type="Proteomes" id="UP001431010">
    <property type="component" value="Chromosome"/>
</dbReference>
<dbReference type="RefSeq" id="WP_231321468.1">
    <property type="nucleotide sequence ID" value="NZ_CP088156.1"/>
</dbReference>